<feature type="transmembrane region" description="Helical" evidence="1">
    <location>
        <begin position="51"/>
        <end position="70"/>
    </location>
</feature>
<keyword evidence="3" id="KW-1185">Reference proteome</keyword>
<feature type="transmembrane region" description="Helical" evidence="1">
    <location>
        <begin position="90"/>
        <end position="108"/>
    </location>
</feature>
<dbReference type="RefSeq" id="WP_066534079.1">
    <property type="nucleotide sequence ID" value="NZ_DAMCYT010000100.1"/>
</dbReference>
<dbReference type="GeneID" id="80802561"/>
<proteinExistence type="predicted"/>
<evidence type="ECO:0000313" key="3">
    <source>
        <dbReference type="Proteomes" id="UP000220246"/>
    </source>
</evidence>
<keyword evidence="1" id="KW-0812">Transmembrane</keyword>
<dbReference type="Proteomes" id="UP000220246">
    <property type="component" value="Unassembled WGS sequence"/>
</dbReference>
<keyword evidence="1" id="KW-0472">Membrane</keyword>
<organism evidence="2 3">
    <name type="scientific">Comamonas terrigena</name>
    <dbReference type="NCBI Taxonomy" id="32013"/>
    <lineage>
        <taxon>Bacteria</taxon>
        <taxon>Pseudomonadati</taxon>
        <taxon>Pseudomonadota</taxon>
        <taxon>Betaproteobacteria</taxon>
        <taxon>Burkholderiales</taxon>
        <taxon>Comamonadaceae</taxon>
        <taxon>Comamonas</taxon>
    </lineage>
</organism>
<comment type="caution">
    <text evidence="2">The sequence shown here is derived from an EMBL/GenBank/DDBJ whole genome shotgun (WGS) entry which is preliminary data.</text>
</comment>
<evidence type="ECO:0008006" key="4">
    <source>
        <dbReference type="Google" id="ProtNLM"/>
    </source>
</evidence>
<dbReference type="STRING" id="1219032.GCA_001515545_01000"/>
<dbReference type="OrthoDB" id="5985722at2"/>
<dbReference type="EMBL" id="PDEA01000001">
    <property type="protein sequence ID" value="PEH90260.1"/>
    <property type="molecule type" value="Genomic_DNA"/>
</dbReference>
<keyword evidence="1" id="KW-1133">Transmembrane helix</keyword>
<feature type="transmembrane region" description="Helical" evidence="1">
    <location>
        <begin position="7"/>
        <end position="31"/>
    </location>
</feature>
<evidence type="ECO:0000256" key="1">
    <source>
        <dbReference type="SAM" id="Phobius"/>
    </source>
</evidence>
<gene>
    <name evidence="2" type="ORF">CRM82_18205</name>
</gene>
<sequence length="167" mass="17951">MKLVHSLFTAVHAVIALLFALAALTLVWIAARTAWSVWSGGLDADATLHMVQALGILASGVVALQIAQTVVEEEVVRDAHISGPTRVRRFLSRFLVVLVVALAIEGLVATFKAQEDPASLLYSSALIVAVGALLAGWGVFIHLNRSAEELEPEAMQEAKGEDRKMRE</sequence>
<dbReference type="AlphaFoldDB" id="A0A2A7UY94"/>
<evidence type="ECO:0000313" key="2">
    <source>
        <dbReference type="EMBL" id="PEH90260.1"/>
    </source>
</evidence>
<feature type="transmembrane region" description="Helical" evidence="1">
    <location>
        <begin position="120"/>
        <end position="140"/>
    </location>
</feature>
<protein>
    <recommendedName>
        <fullName evidence="4">GNAT family acetyltransferase</fullName>
    </recommendedName>
</protein>
<name>A0A2A7UY94_COMTR</name>
<reference evidence="3" key="1">
    <citation type="submission" date="2017-09" db="EMBL/GenBank/DDBJ databases">
        <title>FDA dAtabase for Regulatory Grade micrObial Sequences (FDA-ARGOS): Supporting development and validation of Infectious Disease Dx tests.</title>
        <authorList>
            <person name="Minogue T."/>
            <person name="Wolcott M."/>
            <person name="Wasieloski L."/>
            <person name="Aguilar W."/>
            <person name="Moore D."/>
            <person name="Tallon L."/>
            <person name="Sadzewicz L."/>
            <person name="Ott S."/>
            <person name="Zhao X."/>
            <person name="Nagaraj S."/>
            <person name="Vavikolanu K."/>
            <person name="Aluvathingal J."/>
            <person name="Nadendla S."/>
            <person name="Sichtig H."/>
        </authorList>
    </citation>
    <scope>NUCLEOTIDE SEQUENCE [LARGE SCALE GENOMIC DNA]</scope>
    <source>
        <strain evidence="3">FDAARGOS_394</strain>
    </source>
</reference>
<accession>A0A2A7UY94</accession>